<dbReference type="Pfam" id="PF13700">
    <property type="entry name" value="DUF4158"/>
    <property type="match status" value="1"/>
</dbReference>
<sequence>MLSFRTASTKSRLGFAVQLCTLRYPGWSLFDVKDIPETVLRYIAKQIDVDPEVYSLYAQLDPT</sequence>
<organism evidence="2 3">
    <name type="scientific">Paenibacillus lautus</name>
    <name type="common">Bacillus lautus</name>
    <dbReference type="NCBI Taxonomy" id="1401"/>
    <lineage>
        <taxon>Bacteria</taxon>
        <taxon>Bacillati</taxon>
        <taxon>Bacillota</taxon>
        <taxon>Bacilli</taxon>
        <taxon>Bacillales</taxon>
        <taxon>Paenibacillaceae</taxon>
        <taxon>Paenibacillus</taxon>
    </lineage>
</organism>
<protein>
    <recommendedName>
        <fullName evidence="1">DUF4158 domain-containing protein</fullName>
    </recommendedName>
</protein>
<gene>
    <name evidence="2" type="ORF">BK123_05050</name>
</gene>
<comment type="caution">
    <text evidence="2">The sequence shown here is derived from an EMBL/GenBank/DDBJ whole genome shotgun (WGS) entry which is preliminary data.</text>
</comment>
<evidence type="ECO:0000313" key="3">
    <source>
        <dbReference type="Proteomes" id="UP000187074"/>
    </source>
</evidence>
<dbReference type="EMBL" id="MRTF01000002">
    <property type="protein sequence ID" value="OME94527.1"/>
    <property type="molecule type" value="Genomic_DNA"/>
</dbReference>
<name>A0A1R1B4L2_PAELA</name>
<evidence type="ECO:0000313" key="2">
    <source>
        <dbReference type="EMBL" id="OME94527.1"/>
    </source>
</evidence>
<dbReference type="AlphaFoldDB" id="A0A1R1B4L2"/>
<feature type="domain" description="DUF4158" evidence="1">
    <location>
        <begin position="8"/>
        <end position="62"/>
    </location>
</feature>
<accession>A0A1R1B4L2</accession>
<evidence type="ECO:0000259" key="1">
    <source>
        <dbReference type="Pfam" id="PF13700"/>
    </source>
</evidence>
<dbReference type="InterPro" id="IPR025296">
    <property type="entry name" value="DUF4158"/>
</dbReference>
<proteinExistence type="predicted"/>
<dbReference type="Proteomes" id="UP000187074">
    <property type="component" value="Unassembled WGS sequence"/>
</dbReference>
<dbReference type="OrthoDB" id="3538665at2"/>
<reference evidence="2 3" key="1">
    <citation type="submission" date="2016-11" db="EMBL/GenBank/DDBJ databases">
        <title>Paenibacillus species isolates.</title>
        <authorList>
            <person name="Beno S.M."/>
        </authorList>
    </citation>
    <scope>NUCLEOTIDE SEQUENCE [LARGE SCALE GENOMIC DNA]</scope>
    <source>
        <strain evidence="2 3">FSL F4-0100</strain>
    </source>
</reference>